<dbReference type="InParanoid" id="V4SU11"/>
<accession>V4SU11</accession>
<evidence type="ECO:0000313" key="2">
    <source>
        <dbReference type="Proteomes" id="UP000030687"/>
    </source>
</evidence>
<sequence>KLTAEVRFSKERIWAQQIATWKLPLDVIIDKLIRLPVKSLLRFKDMSGCMVILEGFGYDVCSDDYKFVKLLVFNKPAVKYIEVAVL</sequence>
<feature type="non-terminal residue" evidence="1">
    <location>
        <position position="1"/>
    </location>
</feature>
<dbReference type="Gramene" id="ESR44217">
    <property type="protein sequence ID" value="ESR44217"/>
    <property type="gene ID" value="CICLE_v10013324mg"/>
</dbReference>
<proteinExistence type="predicted"/>
<dbReference type="Proteomes" id="UP000030687">
    <property type="component" value="Unassembled WGS sequence"/>
</dbReference>
<evidence type="ECO:0000313" key="1">
    <source>
        <dbReference type="EMBL" id="ESR44217.1"/>
    </source>
</evidence>
<reference evidence="1 2" key="1">
    <citation type="submission" date="2013-10" db="EMBL/GenBank/DDBJ databases">
        <authorList>
            <consortium name="International Citrus Genome Consortium"/>
            <person name="Jenkins J."/>
            <person name="Schmutz J."/>
            <person name="Prochnik S."/>
            <person name="Rokhsar D."/>
            <person name="Gmitter F."/>
            <person name="Ollitrault P."/>
            <person name="Machado M."/>
            <person name="Talon M."/>
            <person name="Wincker P."/>
            <person name="Jaillon O."/>
            <person name="Morgante M."/>
        </authorList>
    </citation>
    <scope>NUCLEOTIDE SEQUENCE</scope>
    <source>
        <strain evidence="2">cv. Clemenules</strain>
    </source>
</reference>
<dbReference type="AlphaFoldDB" id="V4SU11"/>
<gene>
    <name evidence="1" type="ORF">CICLE_v10013324mg</name>
</gene>
<keyword evidence="2" id="KW-1185">Reference proteome</keyword>
<feature type="non-terminal residue" evidence="1">
    <location>
        <position position="86"/>
    </location>
</feature>
<organism evidence="1 2">
    <name type="scientific">Citrus clementina</name>
    <name type="common">Clementine</name>
    <name type="synonym">Citrus deliciosa x Citrus sinensis</name>
    <dbReference type="NCBI Taxonomy" id="85681"/>
    <lineage>
        <taxon>Eukaryota</taxon>
        <taxon>Viridiplantae</taxon>
        <taxon>Streptophyta</taxon>
        <taxon>Embryophyta</taxon>
        <taxon>Tracheophyta</taxon>
        <taxon>Spermatophyta</taxon>
        <taxon>Magnoliopsida</taxon>
        <taxon>eudicotyledons</taxon>
        <taxon>Gunneridae</taxon>
        <taxon>Pentapetalae</taxon>
        <taxon>rosids</taxon>
        <taxon>malvids</taxon>
        <taxon>Sapindales</taxon>
        <taxon>Rutaceae</taxon>
        <taxon>Aurantioideae</taxon>
        <taxon>Citrus</taxon>
    </lineage>
</organism>
<name>V4SU11_CITCL</name>
<dbReference type="KEGG" id="cic:CICLE_v10013324mg"/>
<dbReference type="EMBL" id="KI536861">
    <property type="protein sequence ID" value="ESR44217.1"/>
    <property type="molecule type" value="Genomic_DNA"/>
</dbReference>
<protein>
    <submittedName>
        <fullName evidence="1">Uncharacterized protein</fullName>
    </submittedName>
</protein>